<dbReference type="KEGG" id="dalk:DSCA_60800"/>
<dbReference type="InterPro" id="IPR003607">
    <property type="entry name" value="HD/PDEase_dom"/>
</dbReference>
<dbReference type="SMART" id="SM00100">
    <property type="entry name" value="cNMP"/>
    <property type="match status" value="1"/>
</dbReference>
<feature type="domain" description="HDOD" evidence="2">
    <location>
        <begin position="195"/>
        <end position="392"/>
    </location>
</feature>
<organism evidence="3 4">
    <name type="scientific">Desulfosarcina alkanivorans</name>
    <dbReference type="NCBI Taxonomy" id="571177"/>
    <lineage>
        <taxon>Bacteria</taxon>
        <taxon>Pseudomonadati</taxon>
        <taxon>Thermodesulfobacteriota</taxon>
        <taxon>Desulfobacteria</taxon>
        <taxon>Desulfobacterales</taxon>
        <taxon>Desulfosarcinaceae</taxon>
        <taxon>Desulfosarcina</taxon>
    </lineage>
</organism>
<dbReference type="InterPro" id="IPR000595">
    <property type="entry name" value="cNMP-bd_dom"/>
</dbReference>
<sequence length="463" mass="49895">MVSAHLEILPIINRLGFFNSFTAEEKGQMVSDDTHFRVYRPGEMLIRQGSSDQSLFIILAGTVSITEGTGETIFAVLRAGDIFGEMAFLTDTRRTANVVARDAVIALKLDRVRFEQLSARIREKFKDKIIEKLVARLDTANKELVRINAAVSDRFPEPSKPIGSPPGRPAADATEPAFISGRELIRKIVSDTASLPAMPEVMLKVQQMIKHPGTSPAQLSKIIETDPAMVTGILKVANSAYYGFRGKVSTIQHASSLFGTRRLAELITAMSAGGVLGMAMGGYGLKAGDMWRHSIAVACTAGEIASSVSAEAYDSAYMAGLLHDVGKIILDPFVQERSVLFDHYFAAHPDKPLQDAERDILGFDHAVIAGILCDNWNLPRSISFGIRHHHQPSSAGGHQLSHIVHLADYISVQAGLGAGGKAACHVLDETSSAAVSLGSNFLQTAADKAHHYVESLTGRLLGS</sequence>
<dbReference type="AlphaFoldDB" id="A0A5K7YV05"/>
<dbReference type="CDD" id="cd00077">
    <property type="entry name" value="HDc"/>
    <property type="match status" value="1"/>
</dbReference>
<dbReference type="Gene3D" id="2.60.120.10">
    <property type="entry name" value="Jelly Rolls"/>
    <property type="match status" value="1"/>
</dbReference>
<dbReference type="InterPro" id="IPR018490">
    <property type="entry name" value="cNMP-bd_dom_sf"/>
</dbReference>
<evidence type="ECO:0000259" key="1">
    <source>
        <dbReference type="PROSITE" id="PS50042"/>
    </source>
</evidence>
<name>A0A5K7YV05_9BACT</name>
<dbReference type="Proteomes" id="UP000427906">
    <property type="component" value="Chromosome"/>
</dbReference>
<evidence type="ECO:0000259" key="2">
    <source>
        <dbReference type="PROSITE" id="PS51833"/>
    </source>
</evidence>
<reference evidence="3 4" key="1">
    <citation type="submission" date="2019-11" db="EMBL/GenBank/DDBJ databases">
        <title>Comparative genomics of hydrocarbon-degrading Desulfosarcina strains.</title>
        <authorList>
            <person name="Watanabe M."/>
            <person name="Kojima H."/>
            <person name="Fukui M."/>
        </authorList>
    </citation>
    <scope>NUCLEOTIDE SEQUENCE [LARGE SCALE GENOMIC DNA]</scope>
    <source>
        <strain evidence="3 4">PL12</strain>
    </source>
</reference>
<dbReference type="Pfam" id="PF00027">
    <property type="entry name" value="cNMP_binding"/>
    <property type="match status" value="1"/>
</dbReference>
<dbReference type="OrthoDB" id="9773799at2"/>
<dbReference type="EMBL" id="AP021874">
    <property type="protein sequence ID" value="BBO72150.1"/>
    <property type="molecule type" value="Genomic_DNA"/>
</dbReference>
<proteinExistence type="predicted"/>
<dbReference type="SUPFAM" id="SSF109604">
    <property type="entry name" value="HD-domain/PDEase-like"/>
    <property type="match status" value="1"/>
</dbReference>
<dbReference type="InterPro" id="IPR013976">
    <property type="entry name" value="HDOD"/>
</dbReference>
<evidence type="ECO:0000313" key="3">
    <source>
        <dbReference type="EMBL" id="BBO72150.1"/>
    </source>
</evidence>
<dbReference type="PROSITE" id="PS51833">
    <property type="entry name" value="HDOD"/>
    <property type="match status" value="1"/>
</dbReference>
<gene>
    <name evidence="3" type="ORF">DSCA_60800</name>
</gene>
<dbReference type="Pfam" id="PF08668">
    <property type="entry name" value="HDOD"/>
    <property type="match status" value="1"/>
</dbReference>
<dbReference type="PANTHER" id="PTHR33525:SF5">
    <property type="entry name" value="TWO COMPONENT SIGNAL TRANSDUCTION SYSTEM RESPONSE REGULATOR"/>
    <property type="match status" value="1"/>
</dbReference>
<keyword evidence="4" id="KW-1185">Reference proteome</keyword>
<dbReference type="SMART" id="SM00471">
    <property type="entry name" value="HDc"/>
    <property type="match status" value="1"/>
</dbReference>
<accession>A0A5K7YV05</accession>
<protein>
    <recommendedName>
        <fullName evidence="5">Cyclic nucleotide-binding protein</fullName>
    </recommendedName>
</protein>
<dbReference type="InterPro" id="IPR052340">
    <property type="entry name" value="RNase_Y/CdgJ"/>
</dbReference>
<dbReference type="Gene3D" id="1.10.3210.10">
    <property type="entry name" value="Hypothetical protein af1432"/>
    <property type="match status" value="1"/>
</dbReference>
<dbReference type="SUPFAM" id="SSF51206">
    <property type="entry name" value="cAMP-binding domain-like"/>
    <property type="match status" value="1"/>
</dbReference>
<dbReference type="InterPro" id="IPR014710">
    <property type="entry name" value="RmlC-like_jellyroll"/>
</dbReference>
<evidence type="ECO:0008006" key="5">
    <source>
        <dbReference type="Google" id="ProtNLM"/>
    </source>
</evidence>
<feature type="domain" description="Cyclic nucleotide-binding" evidence="1">
    <location>
        <begin position="17"/>
        <end position="117"/>
    </location>
</feature>
<dbReference type="PANTHER" id="PTHR33525">
    <property type="match status" value="1"/>
</dbReference>
<dbReference type="PROSITE" id="PS50042">
    <property type="entry name" value="CNMP_BINDING_3"/>
    <property type="match status" value="1"/>
</dbReference>
<evidence type="ECO:0000313" key="4">
    <source>
        <dbReference type="Proteomes" id="UP000427906"/>
    </source>
</evidence>
<dbReference type="CDD" id="cd00038">
    <property type="entry name" value="CAP_ED"/>
    <property type="match status" value="1"/>
</dbReference>